<dbReference type="EMBL" id="CP014859">
    <property type="protein sequence ID" value="AOS64689.1"/>
    <property type="molecule type" value="Genomic_DNA"/>
</dbReference>
<dbReference type="Proteomes" id="UP000095210">
    <property type="component" value="Chromosome"/>
</dbReference>
<proteinExistence type="predicted"/>
<dbReference type="PANTHER" id="PTHR41913:SF1">
    <property type="entry name" value="DUF1684 DOMAIN-CONTAINING PROTEIN"/>
    <property type="match status" value="1"/>
</dbReference>
<evidence type="ECO:0000313" key="2">
    <source>
        <dbReference type="Proteomes" id="UP000095210"/>
    </source>
</evidence>
<accession>A0AAC9HSU1</accession>
<dbReference type="KEGG" id="ahm:TL08_19490"/>
<protein>
    <recommendedName>
        <fullName evidence="3">DUF1684 family protein</fullName>
    </recommendedName>
</protein>
<organism evidence="1 2">
    <name type="scientific">Actinoalloteichus hymeniacidonis</name>
    <dbReference type="NCBI Taxonomy" id="340345"/>
    <lineage>
        <taxon>Bacteria</taxon>
        <taxon>Bacillati</taxon>
        <taxon>Actinomycetota</taxon>
        <taxon>Actinomycetes</taxon>
        <taxon>Pseudonocardiales</taxon>
        <taxon>Pseudonocardiaceae</taxon>
        <taxon>Actinoalloteichus</taxon>
    </lineage>
</organism>
<gene>
    <name evidence="1" type="ORF">TL08_19490</name>
</gene>
<dbReference type="InterPro" id="IPR012467">
    <property type="entry name" value="DUF1684"/>
</dbReference>
<dbReference type="Pfam" id="PF07920">
    <property type="entry name" value="DUF1684"/>
    <property type="match status" value="1"/>
</dbReference>
<keyword evidence="2" id="KW-1185">Reference proteome</keyword>
<sequence length="273" mass="29937">MTQTVRDETAEREAWNAWREARRRRVIGAEGDLALVDTHWPETDSRFAELPGAWSVRDDAVWLTATEQDGIHTRDGKPVIGELQVSAGEKPAPMLRFAGGSATVVRRGEQFGIRRFDPQAVAIDEFEAIEAFDFAAAWHIPATFTKFATDTTVNYEKMLEDEPVETAVPGELRFTVAGQEYVTTPMISGGRLMLVFADATTGVSSYQPGRFVLLDLPASTPGEAVPVTIDFNRAYLPPCAFSAHYNCPLPPSGHRIAVSVEAGEKLIARKAAE</sequence>
<dbReference type="PANTHER" id="PTHR41913">
    <property type="entry name" value="DUF1684 DOMAIN-CONTAINING PROTEIN"/>
    <property type="match status" value="1"/>
</dbReference>
<evidence type="ECO:0000313" key="1">
    <source>
        <dbReference type="EMBL" id="AOS64689.1"/>
    </source>
</evidence>
<dbReference type="AlphaFoldDB" id="A0AAC9HSU1"/>
<name>A0AAC9HSU1_9PSEU</name>
<evidence type="ECO:0008006" key="3">
    <source>
        <dbReference type="Google" id="ProtNLM"/>
    </source>
</evidence>
<dbReference type="RefSeq" id="WP_069850959.1">
    <property type="nucleotide sequence ID" value="NZ_CP014859.1"/>
</dbReference>
<reference evidence="2" key="1">
    <citation type="submission" date="2016-03" db="EMBL/GenBank/DDBJ databases">
        <title>Complete genome sequence of the type strain Actinoalloteichus hymeniacidonis DSM 45092.</title>
        <authorList>
            <person name="Schaffert L."/>
            <person name="Albersmeier A."/>
            <person name="Winkler A."/>
            <person name="Kalinowski J."/>
            <person name="Zotchev S."/>
            <person name="Ruckert C."/>
        </authorList>
    </citation>
    <scope>NUCLEOTIDE SEQUENCE [LARGE SCALE GENOMIC DNA]</scope>
    <source>
        <strain evidence="2">HPA177(T) (DSM 45092(T))</strain>
    </source>
</reference>